<accession>A0A9Q1JXU3</accession>
<dbReference type="Pfam" id="PF08719">
    <property type="entry name" value="NADAR"/>
    <property type="match status" value="1"/>
</dbReference>
<dbReference type="SUPFAM" id="SSF143990">
    <property type="entry name" value="YbiA-like"/>
    <property type="match status" value="1"/>
</dbReference>
<dbReference type="AlphaFoldDB" id="A0A9Q1JXU3"/>
<reference evidence="2" key="1">
    <citation type="submission" date="2022-04" db="EMBL/GenBank/DDBJ databases">
        <title>Carnegiea gigantea Genome sequencing and assembly v2.</title>
        <authorList>
            <person name="Copetti D."/>
            <person name="Sanderson M.J."/>
            <person name="Burquez A."/>
            <person name="Wojciechowski M.F."/>
        </authorList>
    </citation>
    <scope>NUCLEOTIDE SEQUENCE</scope>
    <source>
        <strain evidence="2">SGP5-SGP5p</strain>
        <tissue evidence="2">Aerial part</tissue>
    </source>
</reference>
<organism evidence="2 3">
    <name type="scientific">Carnegiea gigantea</name>
    <dbReference type="NCBI Taxonomy" id="171969"/>
    <lineage>
        <taxon>Eukaryota</taxon>
        <taxon>Viridiplantae</taxon>
        <taxon>Streptophyta</taxon>
        <taxon>Embryophyta</taxon>
        <taxon>Tracheophyta</taxon>
        <taxon>Spermatophyta</taxon>
        <taxon>Magnoliopsida</taxon>
        <taxon>eudicotyledons</taxon>
        <taxon>Gunneridae</taxon>
        <taxon>Pentapetalae</taxon>
        <taxon>Caryophyllales</taxon>
        <taxon>Cactineae</taxon>
        <taxon>Cactaceae</taxon>
        <taxon>Cactoideae</taxon>
        <taxon>Echinocereeae</taxon>
        <taxon>Carnegiea</taxon>
    </lineage>
</organism>
<evidence type="ECO:0000259" key="1">
    <source>
        <dbReference type="Pfam" id="PF08719"/>
    </source>
</evidence>
<keyword evidence="3" id="KW-1185">Reference proteome</keyword>
<feature type="domain" description="NADAR" evidence="1">
    <location>
        <begin position="95"/>
        <end position="170"/>
    </location>
</feature>
<dbReference type="Gene3D" id="1.10.357.40">
    <property type="entry name" value="YbiA-like"/>
    <property type="match status" value="1"/>
</dbReference>
<sequence length="248" mass="28109">MSIPHQEKRRTRFYELNVKVYAFLAPKIIGGKGVPTPVGELGMIEMTQALNLHDVSFEQHISLAHHDLRPTIPSVSETTKIDPAINPYESRIISFYKTWDPSGCFANFSLHPIQMLDENGNYVTWSTVKHYYQAHKFYDVQDPAAQECFQAIKSANSPEEAARIGRKMQRQLLDLGNKPLKHMAGRASVVRKKSCIKHDMQSSSDVYTPHQAVIKINMCAILPYLSSDYAKNNHDKVALTGIKRVKAR</sequence>
<dbReference type="Proteomes" id="UP001153076">
    <property type="component" value="Unassembled WGS sequence"/>
</dbReference>
<dbReference type="CDD" id="cd15457">
    <property type="entry name" value="NADAR"/>
    <property type="match status" value="1"/>
</dbReference>
<dbReference type="InterPro" id="IPR037238">
    <property type="entry name" value="YbiA-like_sf"/>
</dbReference>
<name>A0A9Q1JXU3_9CARY</name>
<dbReference type="OrthoDB" id="1928038at2759"/>
<dbReference type="InterPro" id="IPR012816">
    <property type="entry name" value="NADAR"/>
</dbReference>
<dbReference type="EMBL" id="JAKOGI010000563">
    <property type="protein sequence ID" value="KAJ8433055.1"/>
    <property type="molecule type" value="Genomic_DNA"/>
</dbReference>
<evidence type="ECO:0000313" key="2">
    <source>
        <dbReference type="EMBL" id="KAJ8433055.1"/>
    </source>
</evidence>
<protein>
    <recommendedName>
        <fullName evidence="1">NADAR domain-containing protein</fullName>
    </recommendedName>
</protein>
<evidence type="ECO:0000313" key="3">
    <source>
        <dbReference type="Proteomes" id="UP001153076"/>
    </source>
</evidence>
<proteinExistence type="predicted"/>
<gene>
    <name evidence="2" type="ORF">Cgig2_020622</name>
</gene>
<comment type="caution">
    <text evidence="2">The sequence shown here is derived from an EMBL/GenBank/DDBJ whole genome shotgun (WGS) entry which is preliminary data.</text>
</comment>